<keyword evidence="1" id="KW-0614">Plasmid</keyword>
<dbReference type="AlphaFoldDB" id="A0A9X9KGM6"/>
<dbReference type="KEGG" id="asal:CFBP5507_24940"/>
<name>A0A9X9KGM6_9HYPH</name>
<organism evidence="1 2">
    <name type="scientific">Agrobacterium salinitolerans</name>
    <dbReference type="NCBI Taxonomy" id="1183413"/>
    <lineage>
        <taxon>Bacteria</taxon>
        <taxon>Pseudomonadati</taxon>
        <taxon>Pseudomonadota</taxon>
        <taxon>Alphaproteobacteria</taxon>
        <taxon>Hyphomicrobiales</taxon>
        <taxon>Rhizobiaceae</taxon>
        <taxon>Rhizobium/Agrobacterium group</taxon>
        <taxon>Agrobacterium</taxon>
    </lineage>
</organism>
<dbReference type="Proteomes" id="UP000298735">
    <property type="component" value="Plasmid pAtCFBP5507a"/>
</dbReference>
<dbReference type="RefSeq" id="WP_170985388.1">
    <property type="nucleotide sequence ID" value="NZ_CP109970.1"/>
</dbReference>
<sequence length="48" mass="5066">MISKFCLASFDMVSGAPVASFSADAPTLLSIRAAETNVLQYRNDLTAA</sequence>
<protein>
    <submittedName>
        <fullName evidence="1">Uncharacterized protein</fullName>
    </submittedName>
</protein>
<proteinExistence type="predicted"/>
<accession>A0A9X9KGM6</accession>
<gene>
    <name evidence="1" type="ORF">CFBP5507_24940</name>
</gene>
<evidence type="ECO:0000313" key="1">
    <source>
        <dbReference type="EMBL" id="UYZ11072.1"/>
    </source>
</evidence>
<reference evidence="1" key="1">
    <citation type="submission" date="2022-10" db="EMBL/GenBank/DDBJ databases">
        <title>Complete genome sequence of Agrobacterium salinitolerans CFBP5507.</title>
        <authorList>
            <person name="Tchabashvili S."/>
            <person name="Yen H.-C."/>
            <person name="Haryono M."/>
            <person name="Lin Y.-C."/>
            <person name="Lai E.-M."/>
            <person name="Kuo C.-H."/>
        </authorList>
    </citation>
    <scope>NUCLEOTIDE SEQUENCE</scope>
    <source>
        <strain evidence="1">CFBP5507</strain>
        <plasmid evidence="1">pAtCFBP5507a</plasmid>
    </source>
</reference>
<evidence type="ECO:0000313" key="2">
    <source>
        <dbReference type="Proteomes" id="UP000298735"/>
    </source>
</evidence>
<dbReference type="EMBL" id="CP109970">
    <property type="protein sequence ID" value="UYZ11072.1"/>
    <property type="molecule type" value="Genomic_DNA"/>
</dbReference>
<geneLocation type="plasmid" evidence="1 2">
    <name>pAtCFBP5507a</name>
</geneLocation>